<keyword evidence="1" id="KW-0472">Membrane</keyword>
<organism evidence="3">
    <name type="scientific">Arabidopsis lyrata subsp. lyrata</name>
    <name type="common">Lyre-leaved rock-cress</name>
    <dbReference type="NCBI Taxonomy" id="81972"/>
    <lineage>
        <taxon>Eukaryota</taxon>
        <taxon>Viridiplantae</taxon>
        <taxon>Streptophyta</taxon>
        <taxon>Embryophyta</taxon>
        <taxon>Tracheophyta</taxon>
        <taxon>Spermatophyta</taxon>
        <taxon>Magnoliopsida</taxon>
        <taxon>eudicotyledons</taxon>
        <taxon>Gunneridae</taxon>
        <taxon>Pentapetalae</taxon>
        <taxon>rosids</taxon>
        <taxon>malvids</taxon>
        <taxon>Brassicales</taxon>
        <taxon>Brassicaceae</taxon>
        <taxon>Camelineae</taxon>
        <taxon>Arabidopsis</taxon>
    </lineage>
</organism>
<evidence type="ECO:0000313" key="2">
    <source>
        <dbReference type="EMBL" id="EFH53262.1"/>
    </source>
</evidence>
<keyword evidence="1" id="KW-0812">Transmembrane</keyword>
<dbReference type="EMBL" id="GL348717">
    <property type="protein sequence ID" value="EFH53262.1"/>
    <property type="molecule type" value="Genomic_DNA"/>
</dbReference>
<accession>D7LRB3</accession>
<protein>
    <submittedName>
        <fullName evidence="2">Expressed protein</fullName>
    </submittedName>
</protein>
<dbReference type="HOGENOM" id="CLU_149585_0_0_1"/>
<gene>
    <name evidence="2" type="ORF">ARALYDRAFT_347054</name>
</gene>
<reference evidence="3" key="1">
    <citation type="journal article" date="2011" name="Nat. Genet.">
        <title>The Arabidopsis lyrata genome sequence and the basis of rapid genome size change.</title>
        <authorList>
            <person name="Hu T.T."/>
            <person name="Pattyn P."/>
            <person name="Bakker E.G."/>
            <person name="Cao J."/>
            <person name="Cheng J.-F."/>
            <person name="Clark R.M."/>
            <person name="Fahlgren N."/>
            <person name="Fawcett J.A."/>
            <person name="Grimwood J."/>
            <person name="Gundlach H."/>
            <person name="Haberer G."/>
            <person name="Hollister J.D."/>
            <person name="Ossowski S."/>
            <person name="Ottilar R.P."/>
            <person name="Salamov A.A."/>
            <person name="Schneeberger K."/>
            <person name="Spannagl M."/>
            <person name="Wang X."/>
            <person name="Yang L."/>
            <person name="Nasrallah M.E."/>
            <person name="Bergelson J."/>
            <person name="Carrington J.C."/>
            <person name="Gaut B.S."/>
            <person name="Schmutz J."/>
            <person name="Mayer K.F.X."/>
            <person name="Van de Peer Y."/>
            <person name="Grigoriev I.V."/>
            <person name="Nordborg M."/>
            <person name="Weigel D."/>
            <person name="Guo Y.-L."/>
        </authorList>
    </citation>
    <scope>NUCLEOTIDE SEQUENCE [LARGE SCALE GENOMIC DNA]</scope>
    <source>
        <strain evidence="3">cv. MN47</strain>
    </source>
</reference>
<dbReference type="Proteomes" id="UP000008694">
    <property type="component" value="Unassembled WGS sequence"/>
</dbReference>
<evidence type="ECO:0000313" key="3">
    <source>
        <dbReference type="Proteomes" id="UP000008694"/>
    </source>
</evidence>
<keyword evidence="3" id="KW-1185">Reference proteome</keyword>
<dbReference type="AlphaFoldDB" id="D7LRB3"/>
<keyword evidence="1" id="KW-1133">Transmembrane helix</keyword>
<name>D7LRB3_ARALL</name>
<evidence type="ECO:0000256" key="1">
    <source>
        <dbReference type="SAM" id="Phobius"/>
    </source>
</evidence>
<feature type="transmembrane region" description="Helical" evidence="1">
    <location>
        <begin position="32"/>
        <end position="50"/>
    </location>
</feature>
<proteinExistence type="predicted"/>
<sequence>MVTTCLHYDYTKSDKVFIVVMIVGHLRGSSQYASGVMVQALVVVVMVYALKRDVRVTEDVHKIQMNCIKLYILYLERSKLISVKIPTMCRSQNKTAEVKEKSQELEHEINLWKDQNVWRTTSSFLCIILLPVSGDSDFKANVAKS</sequence>
<dbReference type="Gramene" id="fgenesh1_pg.C_scaffold_5000446">
    <property type="protein sequence ID" value="fgenesh1_pg.C_scaffold_5000446"/>
    <property type="gene ID" value="fgenesh1_pg.C_scaffold_5000446"/>
</dbReference>